<feature type="domain" description="J" evidence="2">
    <location>
        <begin position="6"/>
        <end position="72"/>
    </location>
</feature>
<dbReference type="SUPFAM" id="SSF46565">
    <property type="entry name" value="Chaperone J-domain"/>
    <property type="match status" value="1"/>
</dbReference>
<organism evidence="3 4">
    <name type="scientific">Prochlorococcus marinus str. PAC1</name>
    <dbReference type="NCBI Taxonomy" id="59924"/>
    <lineage>
        <taxon>Bacteria</taxon>
        <taxon>Bacillati</taxon>
        <taxon>Cyanobacteriota</taxon>
        <taxon>Cyanophyceae</taxon>
        <taxon>Synechococcales</taxon>
        <taxon>Prochlorococcaceae</taxon>
        <taxon>Prochlorococcus</taxon>
    </lineage>
</organism>
<dbReference type="PANTHER" id="PTHR44825:SF1">
    <property type="entry name" value="DNAJ HOMOLOG SUBFAMILY C MEMBER 4"/>
    <property type="match status" value="1"/>
</dbReference>
<name>A0A0A2C642_PROMR</name>
<proteinExistence type="predicted"/>
<dbReference type="EMBL" id="JNAX01000010">
    <property type="protein sequence ID" value="KGG20987.1"/>
    <property type="molecule type" value="Genomic_DNA"/>
</dbReference>
<dbReference type="PANTHER" id="PTHR44825">
    <property type="match status" value="1"/>
</dbReference>
<dbReference type="PROSITE" id="PS50076">
    <property type="entry name" value="DNAJ_2"/>
    <property type="match status" value="1"/>
</dbReference>
<dbReference type="PROSITE" id="PS00636">
    <property type="entry name" value="DNAJ_1"/>
    <property type="match status" value="1"/>
</dbReference>
<comment type="caution">
    <text evidence="3">The sequence shown here is derived from an EMBL/GenBank/DDBJ whole genome shotgun (WGS) entry which is preliminary data.</text>
</comment>
<dbReference type="SMART" id="SM00271">
    <property type="entry name" value="DnaJ"/>
    <property type="match status" value="1"/>
</dbReference>
<dbReference type="CDD" id="cd06257">
    <property type="entry name" value="DnaJ"/>
    <property type="match status" value="1"/>
</dbReference>
<evidence type="ECO:0000313" key="4">
    <source>
        <dbReference type="Proteomes" id="UP000030392"/>
    </source>
</evidence>
<dbReference type="Gene3D" id="1.10.287.110">
    <property type="entry name" value="DnaJ domain"/>
    <property type="match status" value="1"/>
</dbReference>
<dbReference type="InterPro" id="IPR001623">
    <property type="entry name" value="DnaJ_domain"/>
</dbReference>
<sequence>MTPSSNCYELLGVSPTANNAELRKAFRQLSKRLHPDTTSLPSGEATRQFQNVCEAYDLLSDPVLRANYDLSIEKDNNLMSQNKEPYLTNIKPVQFSKSIGVRRPLSGGELFSLLLLITSIILSLALGVFIALLRGVNLEFTPSWLI</sequence>
<dbReference type="InterPro" id="IPR036869">
    <property type="entry name" value="J_dom_sf"/>
</dbReference>
<dbReference type="RefSeq" id="WP_036905584.1">
    <property type="nucleotide sequence ID" value="NZ_CP138967.1"/>
</dbReference>
<dbReference type="Proteomes" id="UP000030392">
    <property type="component" value="Unassembled WGS sequence"/>
</dbReference>
<dbReference type="InterPro" id="IPR018253">
    <property type="entry name" value="DnaJ_domain_CS"/>
</dbReference>
<reference evidence="4" key="1">
    <citation type="journal article" date="2014" name="Sci. Data">
        <title>Genomes of diverse isolates of the marine cyanobacterium Prochlorococcus.</title>
        <authorList>
            <person name="Biller S."/>
            <person name="Berube P."/>
            <person name="Thompson J."/>
            <person name="Kelly L."/>
            <person name="Roggensack S."/>
            <person name="Awad L."/>
            <person name="Roache-Johnson K."/>
            <person name="Ding H."/>
            <person name="Giovannoni S.J."/>
            <person name="Moore L.R."/>
            <person name="Chisholm S.W."/>
        </authorList>
    </citation>
    <scope>NUCLEOTIDE SEQUENCE [LARGE SCALE GENOMIC DNA]</scope>
    <source>
        <strain evidence="4">PAC1</strain>
    </source>
</reference>
<feature type="transmembrane region" description="Helical" evidence="1">
    <location>
        <begin position="110"/>
        <end position="133"/>
    </location>
</feature>
<dbReference type="Pfam" id="PF00226">
    <property type="entry name" value="DnaJ"/>
    <property type="match status" value="1"/>
</dbReference>
<evidence type="ECO:0000259" key="2">
    <source>
        <dbReference type="PROSITE" id="PS50076"/>
    </source>
</evidence>
<accession>A0A0A2C642</accession>
<dbReference type="PRINTS" id="PR00625">
    <property type="entry name" value="JDOMAIN"/>
</dbReference>
<keyword evidence="1" id="KW-1133">Transmembrane helix</keyword>
<evidence type="ECO:0000256" key="1">
    <source>
        <dbReference type="SAM" id="Phobius"/>
    </source>
</evidence>
<keyword evidence="1" id="KW-0812">Transmembrane</keyword>
<gene>
    <name evidence="3" type="ORF">EV03_0926</name>
</gene>
<evidence type="ECO:0000313" key="3">
    <source>
        <dbReference type="EMBL" id="KGG20987.1"/>
    </source>
</evidence>
<protein>
    <submittedName>
        <fullName evidence="3">DnaJ-like protein</fullName>
    </submittedName>
</protein>
<dbReference type="AlphaFoldDB" id="A0A0A2C642"/>
<dbReference type="InterPro" id="IPR052763">
    <property type="entry name" value="DnaJ_C4"/>
</dbReference>
<keyword evidence="1" id="KW-0472">Membrane</keyword>